<proteinExistence type="predicted"/>
<evidence type="ECO:0000313" key="2">
    <source>
        <dbReference type="EMBL" id="BBM50268.1"/>
    </source>
</evidence>
<reference evidence="2 3" key="1">
    <citation type="submission" date="2019-07" db="EMBL/GenBank/DDBJ databases">
        <title>Complete Genome Sequence of Leptotrichia wadei Strain JMUB3934.</title>
        <authorList>
            <person name="Watanabe S."/>
            <person name="Cui L."/>
        </authorList>
    </citation>
    <scope>NUCLEOTIDE SEQUENCE [LARGE SCALE GENOMIC DNA]</scope>
    <source>
        <strain evidence="2 3">JMUB3934</strain>
    </source>
</reference>
<dbReference type="RefSeq" id="WP_146964587.1">
    <property type="nucleotide sequence ID" value="NZ_AP019835.1"/>
</dbReference>
<name>A0A510KF12_9FUSO</name>
<dbReference type="EMBL" id="AP019835">
    <property type="protein sequence ID" value="BBM50268.1"/>
    <property type="molecule type" value="Genomic_DNA"/>
</dbReference>
<gene>
    <name evidence="2" type="ORF">JMUB3934_1566</name>
</gene>
<keyword evidence="1" id="KW-0175">Coiled coil</keyword>
<dbReference type="AlphaFoldDB" id="A0A510KF12"/>
<accession>A0A510KF12</accession>
<sequence>MKEKIMNFLEERTKNKVGYTTLSRNQIMEKLGIKEEEKFNEAFKELVQDNKIFFHHSTEEKINYDGSIFEAHKIKYFTNKDKSLEFKDNYEKKLEEAADKIKETEKVNREKLSTLSGNAKLIYNTYKENLGNLAYLDSKSVREKTGLEFKDFVAAQKELSANKVLFTTKISKSNEEKFVLIDRGNILSKVLKREEIKENIKGNQNKKNYKNKEKER</sequence>
<protein>
    <submittedName>
        <fullName evidence="2">Uncharacterized protein</fullName>
    </submittedName>
</protein>
<evidence type="ECO:0000313" key="3">
    <source>
        <dbReference type="Proteomes" id="UP000321501"/>
    </source>
</evidence>
<dbReference type="Proteomes" id="UP000321501">
    <property type="component" value="Chromosome"/>
</dbReference>
<organism evidence="2 3">
    <name type="scientific">Leptotrichia wadei</name>
    <dbReference type="NCBI Taxonomy" id="157687"/>
    <lineage>
        <taxon>Bacteria</taxon>
        <taxon>Fusobacteriati</taxon>
        <taxon>Fusobacteriota</taxon>
        <taxon>Fusobacteriia</taxon>
        <taxon>Fusobacteriales</taxon>
        <taxon>Leptotrichiaceae</taxon>
        <taxon>Leptotrichia</taxon>
    </lineage>
</organism>
<evidence type="ECO:0000256" key="1">
    <source>
        <dbReference type="SAM" id="Coils"/>
    </source>
</evidence>
<feature type="coiled-coil region" evidence="1">
    <location>
        <begin position="87"/>
        <end position="114"/>
    </location>
</feature>